<name>A0A9X1B7Q4_9GAMM</name>
<dbReference type="EMBL" id="NRSD01000001">
    <property type="protein sequence ID" value="MBK1643503.1"/>
    <property type="molecule type" value="Genomic_DNA"/>
</dbReference>
<reference evidence="1 2" key="1">
    <citation type="journal article" date="2020" name="Microorganisms">
        <title>Osmotic Adaptation and Compatible Solute Biosynthesis of Phototrophic Bacteria as Revealed from Genome Analyses.</title>
        <authorList>
            <person name="Imhoff J.F."/>
            <person name="Rahn T."/>
            <person name="Kunzel S."/>
            <person name="Keller A."/>
            <person name="Neulinger S.C."/>
        </authorList>
    </citation>
    <scope>NUCLEOTIDE SEQUENCE [LARGE SCALE GENOMIC DNA]</scope>
    <source>
        <strain evidence="1 2">DSM 21303</strain>
    </source>
</reference>
<evidence type="ECO:0008006" key="3">
    <source>
        <dbReference type="Google" id="ProtNLM"/>
    </source>
</evidence>
<dbReference type="SUPFAM" id="SSF117396">
    <property type="entry name" value="TM1631-like"/>
    <property type="match status" value="1"/>
</dbReference>
<sequence length="191" mass="21204">MRHAIVPLRSGWDQGCGDAFFYPEDLPEEWRLTYFSNELQGVVVEPQAWVPVEPARLREWTGEVSSTFRFYLRSPVSPPCSQACRRARQALGSHFGGWILWHALDIGADLEIADDAPIYREIEAESEVPAEAAALAWEVPASARADLRGGRAWLEDYARVAAGRPALALMGTASVETVKRWQALIQLLGLG</sequence>
<dbReference type="RefSeq" id="WP_200386263.1">
    <property type="nucleotide sequence ID" value="NZ_NRSD01000001.1"/>
</dbReference>
<keyword evidence="2" id="KW-1185">Reference proteome</keyword>
<organism evidence="1 2">
    <name type="scientific">Thiocapsa imhoffii</name>
    <dbReference type="NCBI Taxonomy" id="382777"/>
    <lineage>
        <taxon>Bacteria</taxon>
        <taxon>Pseudomonadati</taxon>
        <taxon>Pseudomonadota</taxon>
        <taxon>Gammaproteobacteria</taxon>
        <taxon>Chromatiales</taxon>
        <taxon>Chromatiaceae</taxon>
        <taxon>Thiocapsa</taxon>
    </lineage>
</organism>
<evidence type="ECO:0000313" key="1">
    <source>
        <dbReference type="EMBL" id="MBK1643503.1"/>
    </source>
</evidence>
<evidence type="ECO:0000313" key="2">
    <source>
        <dbReference type="Proteomes" id="UP001138802"/>
    </source>
</evidence>
<protein>
    <recommendedName>
        <fullName evidence="3">DUF72 domain-containing protein</fullName>
    </recommendedName>
</protein>
<proteinExistence type="predicted"/>
<dbReference type="Proteomes" id="UP001138802">
    <property type="component" value="Unassembled WGS sequence"/>
</dbReference>
<dbReference type="InterPro" id="IPR036520">
    <property type="entry name" value="UPF0759_sf"/>
</dbReference>
<gene>
    <name evidence="1" type="ORF">CKO25_02285</name>
</gene>
<accession>A0A9X1B7Q4</accession>
<dbReference type="AlphaFoldDB" id="A0A9X1B7Q4"/>
<comment type="caution">
    <text evidence="1">The sequence shown here is derived from an EMBL/GenBank/DDBJ whole genome shotgun (WGS) entry which is preliminary data.</text>
</comment>